<keyword evidence="2" id="KW-1185">Reference proteome</keyword>
<organism evidence="1 2">
    <name type="scientific">Glossina palpalis gambiensis</name>
    <dbReference type="NCBI Taxonomy" id="67801"/>
    <lineage>
        <taxon>Eukaryota</taxon>
        <taxon>Metazoa</taxon>
        <taxon>Ecdysozoa</taxon>
        <taxon>Arthropoda</taxon>
        <taxon>Hexapoda</taxon>
        <taxon>Insecta</taxon>
        <taxon>Pterygota</taxon>
        <taxon>Neoptera</taxon>
        <taxon>Endopterygota</taxon>
        <taxon>Diptera</taxon>
        <taxon>Brachycera</taxon>
        <taxon>Muscomorpha</taxon>
        <taxon>Hippoboscoidea</taxon>
        <taxon>Glossinidae</taxon>
        <taxon>Glossina</taxon>
    </lineage>
</organism>
<name>A0A1B0BD49_9MUSC</name>
<dbReference type="AlphaFoldDB" id="A0A1B0BD49"/>
<dbReference type="EMBL" id="JXJN01012333">
    <property type="status" value="NOT_ANNOTATED_CDS"/>
    <property type="molecule type" value="Genomic_DNA"/>
</dbReference>
<proteinExistence type="predicted"/>
<reference evidence="1" key="2">
    <citation type="submission" date="2020-05" db="UniProtKB">
        <authorList>
            <consortium name="EnsemblMetazoa"/>
        </authorList>
    </citation>
    <scope>IDENTIFICATION</scope>
    <source>
        <strain evidence="1">IAEA</strain>
    </source>
</reference>
<dbReference type="Proteomes" id="UP000092460">
    <property type="component" value="Unassembled WGS sequence"/>
</dbReference>
<evidence type="ECO:0000313" key="1">
    <source>
        <dbReference type="EnsemblMetazoa" id="GPPI026269-PA"/>
    </source>
</evidence>
<dbReference type="VEuPathDB" id="VectorBase:GPPI026269"/>
<dbReference type="EnsemblMetazoa" id="GPPI026269-RA">
    <property type="protein sequence ID" value="GPPI026269-PA"/>
    <property type="gene ID" value="GPPI026269"/>
</dbReference>
<accession>A0A1B0BD49</accession>
<evidence type="ECO:0000313" key="2">
    <source>
        <dbReference type="Proteomes" id="UP000092460"/>
    </source>
</evidence>
<protein>
    <submittedName>
        <fullName evidence="1">Uncharacterized protein</fullName>
    </submittedName>
</protein>
<reference evidence="2" key="1">
    <citation type="submission" date="2015-01" db="EMBL/GenBank/DDBJ databases">
        <authorList>
            <person name="Aksoy S."/>
            <person name="Warren W."/>
            <person name="Wilson R.K."/>
        </authorList>
    </citation>
    <scope>NUCLEOTIDE SEQUENCE [LARGE SCALE GENOMIC DNA]</scope>
    <source>
        <strain evidence="2">IAEA</strain>
    </source>
</reference>
<sequence>MEKIANTLARLTATKRLMEERKQHNKPRSRQHKQQPENTPLTLTLKCIMCMQANNDNLCLSYEQLLLQTHLTNCVAGVSTDGDAVFTFPSPLAILATAAAFAAAKRRVVTTGLIGGVLELGPVAVKLLLLGLEVLEVPEPQNEKRRSTCGCCLAIMARR</sequence>